<protein>
    <submittedName>
        <fullName evidence="1">Uncharacterized protein</fullName>
    </submittedName>
</protein>
<proteinExistence type="predicted"/>
<keyword evidence="2" id="KW-1185">Reference proteome</keyword>
<evidence type="ECO:0000313" key="2">
    <source>
        <dbReference type="Proteomes" id="UP001055879"/>
    </source>
</evidence>
<dbReference type="EMBL" id="CM042049">
    <property type="protein sequence ID" value="KAI3747087.1"/>
    <property type="molecule type" value="Genomic_DNA"/>
</dbReference>
<gene>
    <name evidence="1" type="ORF">L6452_09532</name>
</gene>
<evidence type="ECO:0000313" key="1">
    <source>
        <dbReference type="EMBL" id="KAI3747087.1"/>
    </source>
</evidence>
<name>A0ACB9DLB9_ARCLA</name>
<comment type="caution">
    <text evidence="1">The sequence shown here is derived from an EMBL/GenBank/DDBJ whole genome shotgun (WGS) entry which is preliminary data.</text>
</comment>
<reference evidence="1 2" key="2">
    <citation type="journal article" date="2022" name="Mol. Ecol. Resour.">
        <title>The genomes of chicory, endive, great burdock and yacon provide insights into Asteraceae paleo-polyploidization history and plant inulin production.</title>
        <authorList>
            <person name="Fan W."/>
            <person name="Wang S."/>
            <person name="Wang H."/>
            <person name="Wang A."/>
            <person name="Jiang F."/>
            <person name="Liu H."/>
            <person name="Zhao H."/>
            <person name="Xu D."/>
            <person name="Zhang Y."/>
        </authorList>
    </citation>
    <scope>NUCLEOTIDE SEQUENCE [LARGE SCALE GENOMIC DNA]</scope>
    <source>
        <strain evidence="2">cv. Niubang</strain>
    </source>
</reference>
<organism evidence="1 2">
    <name type="scientific">Arctium lappa</name>
    <name type="common">Greater burdock</name>
    <name type="synonym">Lappa major</name>
    <dbReference type="NCBI Taxonomy" id="4217"/>
    <lineage>
        <taxon>Eukaryota</taxon>
        <taxon>Viridiplantae</taxon>
        <taxon>Streptophyta</taxon>
        <taxon>Embryophyta</taxon>
        <taxon>Tracheophyta</taxon>
        <taxon>Spermatophyta</taxon>
        <taxon>Magnoliopsida</taxon>
        <taxon>eudicotyledons</taxon>
        <taxon>Gunneridae</taxon>
        <taxon>Pentapetalae</taxon>
        <taxon>asterids</taxon>
        <taxon>campanulids</taxon>
        <taxon>Asterales</taxon>
        <taxon>Asteraceae</taxon>
        <taxon>Carduoideae</taxon>
        <taxon>Cardueae</taxon>
        <taxon>Arctiinae</taxon>
        <taxon>Arctium</taxon>
    </lineage>
</organism>
<sequence>MRRSLPWELNPKNLWRIFGFSIETDDPVSKKAMTEMGLLYVVVSRWTFAKGVGCDFCSGKTDGKEEWRGSGRGLVINTSISECSVKWSGSDSSSDDES</sequence>
<dbReference type="Proteomes" id="UP001055879">
    <property type="component" value="Linkage Group LG03"/>
</dbReference>
<accession>A0ACB9DLB9</accession>
<reference evidence="2" key="1">
    <citation type="journal article" date="2022" name="Mol. Ecol. Resour.">
        <title>The genomes of chicory, endive, great burdock and yacon provide insights into Asteraceae palaeo-polyploidization history and plant inulin production.</title>
        <authorList>
            <person name="Fan W."/>
            <person name="Wang S."/>
            <person name="Wang H."/>
            <person name="Wang A."/>
            <person name="Jiang F."/>
            <person name="Liu H."/>
            <person name="Zhao H."/>
            <person name="Xu D."/>
            <person name="Zhang Y."/>
        </authorList>
    </citation>
    <scope>NUCLEOTIDE SEQUENCE [LARGE SCALE GENOMIC DNA]</scope>
    <source>
        <strain evidence="2">cv. Niubang</strain>
    </source>
</reference>